<dbReference type="PANTHER" id="PTHR12227">
    <property type="entry name" value="GLYCERATE KINASE"/>
    <property type="match status" value="1"/>
</dbReference>
<dbReference type="GO" id="GO:0005737">
    <property type="term" value="C:cytoplasm"/>
    <property type="evidence" value="ECO:0007669"/>
    <property type="project" value="TreeGrafter"/>
</dbReference>
<evidence type="ECO:0000313" key="8">
    <source>
        <dbReference type="Proteomes" id="UP000317318"/>
    </source>
</evidence>
<evidence type="ECO:0000259" key="6">
    <source>
        <dbReference type="Pfam" id="PF13660"/>
    </source>
</evidence>
<evidence type="ECO:0000256" key="2">
    <source>
        <dbReference type="ARBA" id="ARBA00022741"/>
    </source>
</evidence>
<dbReference type="EMBL" id="CP036268">
    <property type="protein sequence ID" value="QDT38090.1"/>
    <property type="molecule type" value="Genomic_DNA"/>
</dbReference>
<keyword evidence="7" id="KW-0560">Oxidoreductase</keyword>
<sequence>MNNAQQLRKDAIAIWKAGVAAVDATKLVREQIEVSGDTVRVAGKSHAIHNIRRIVVVGAGKAGAGMARGVEDALGPELCESKLKGLVSVPADCVGPLEKIKLHAGRPAGVNEPRAEGVQGTQRILEIVGDLNDRDICVVLISGGGSALMPLPIDGITLEDKIAVTKLLAKSGAPIEELNTVRKHLSGIKGGKLAAAIGTPHATALIISDIVGNPLDLIASGPTVADRSTRAEALTILNRYAERNAIPDSVWEILEDDEAAPTPHAHQIINQIIGENGTSIAAAKAEAVRRGYEVDSLGSDNVGFARDEGVRLAQHAVQRRAAGPNSYCLLSGGEPVVKLADTDQPRKGGRNQELALAAAIELWDDGAENICVLSGGTDGEDGPTDAAGAFIDAGVIAEAKSQQLDPATFLEINNSYPFFENAGGLLKTGPTHTNVMDLRVVLVDPSS</sequence>
<dbReference type="GO" id="GO:0016618">
    <property type="term" value="F:hydroxypyruvate reductase [NAD(P)H] activity"/>
    <property type="evidence" value="ECO:0007669"/>
    <property type="project" value="UniProtKB-EC"/>
</dbReference>
<feature type="domain" description="MOFRL" evidence="5">
    <location>
        <begin position="328"/>
        <end position="437"/>
    </location>
</feature>
<dbReference type="KEGG" id="svp:Pan189_24800"/>
<dbReference type="FunFam" id="3.40.50.10180:FF:000001">
    <property type="entry name" value="Glycerate kinase"/>
    <property type="match status" value="1"/>
</dbReference>
<keyword evidence="4" id="KW-0067">ATP-binding</keyword>
<gene>
    <name evidence="7" type="primary">ttuD</name>
    <name evidence="7" type="ORF">Pan189_24800</name>
</gene>
<dbReference type="InterPro" id="IPR038614">
    <property type="entry name" value="GK_N_sf"/>
</dbReference>
<organism evidence="7 8">
    <name type="scientific">Stratiformator vulcanicus</name>
    <dbReference type="NCBI Taxonomy" id="2527980"/>
    <lineage>
        <taxon>Bacteria</taxon>
        <taxon>Pseudomonadati</taxon>
        <taxon>Planctomycetota</taxon>
        <taxon>Planctomycetia</taxon>
        <taxon>Planctomycetales</taxon>
        <taxon>Planctomycetaceae</taxon>
        <taxon>Stratiformator</taxon>
    </lineage>
</organism>
<dbReference type="InterPro" id="IPR025286">
    <property type="entry name" value="MOFRL_assoc_dom"/>
</dbReference>
<dbReference type="Pfam" id="PF13660">
    <property type="entry name" value="DUF4147"/>
    <property type="match status" value="1"/>
</dbReference>
<proteinExistence type="predicted"/>
<evidence type="ECO:0000313" key="7">
    <source>
        <dbReference type="EMBL" id="QDT38090.1"/>
    </source>
</evidence>
<dbReference type="OrthoDB" id="9766552at2"/>
<dbReference type="AlphaFoldDB" id="A0A517R2I3"/>
<dbReference type="SUPFAM" id="SSF82544">
    <property type="entry name" value="GckA/TtuD-like"/>
    <property type="match status" value="1"/>
</dbReference>
<dbReference type="Pfam" id="PF05161">
    <property type="entry name" value="MOFRL"/>
    <property type="match status" value="1"/>
</dbReference>
<dbReference type="RefSeq" id="WP_145364142.1">
    <property type="nucleotide sequence ID" value="NZ_CP036268.1"/>
</dbReference>
<keyword evidence="3" id="KW-0418">Kinase</keyword>
<accession>A0A517R2I3</accession>
<dbReference type="GO" id="GO:0008887">
    <property type="term" value="F:glycerate kinase activity"/>
    <property type="evidence" value="ECO:0007669"/>
    <property type="project" value="InterPro"/>
</dbReference>
<dbReference type="InterPro" id="IPR039760">
    <property type="entry name" value="MOFRL_protein"/>
</dbReference>
<keyword evidence="8" id="KW-1185">Reference proteome</keyword>
<keyword evidence="1" id="KW-0808">Transferase</keyword>
<dbReference type="InterPro" id="IPR007835">
    <property type="entry name" value="MOFRL"/>
</dbReference>
<evidence type="ECO:0000259" key="5">
    <source>
        <dbReference type="Pfam" id="PF05161"/>
    </source>
</evidence>
<keyword evidence="2" id="KW-0547">Nucleotide-binding</keyword>
<dbReference type="PANTHER" id="PTHR12227:SF0">
    <property type="entry name" value="GLYCERATE KINASE"/>
    <property type="match status" value="1"/>
</dbReference>
<dbReference type="InterPro" id="IPR037035">
    <property type="entry name" value="GK-like_C_sf"/>
</dbReference>
<dbReference type="Gene3D" id="3.40.50.10180">
    <property type="entry name" value="Glycerate kinase, MOFRL-like N-terminal domain"/>
    <property type="match status" value="1"/>
</dbReference>
<evidence type="ECO:0000256" key="3">
    <source>
        <dbReference type="ARBA" id="ARBA00022777"/>
    </source>
</evidence>
<dbReference type="EC" id="1.1.1.81" evidence="7"/>
<evidence type="ECO:0000256" key="1">
    <source>
        <dbReference type="ARBA" id="ARBA00022679"/>
    </source>
</evidence>
<name>A0A517R2I3_9PLAN</name>
<feature type="domain" description="MOFRL-associated" evidence="6">
    <location>
        <begin position="12"/>
        <end position="255"/>
    </location>
</feature>
<keyword evidence="7" id="KW-0670">Pyruvate</keyword>
<dbReference type="Gene3D" id="3.40.1480.10">
    <property type="entry name" value="MOFRL domain"/>
    <property type="match status" value="1"/>
</dbReference>
<reference evidence="7 8" key="1">
    <citation type="submission" date="2019-02" db="EMBL/GenBank/DDBJ databases">
        <title>Deep-cultivation of Planctomycetes and their phenomic and genomic characterization uncovers novel biology.</title>
        <authorList>
            <person name="Wiegand S."/>
            <person name="Jogler M."/>
            <person name="Boedeker C."/>
            <person name="Pinto D."/>
            <person name="Vollmers J."/>
            <person name="Rivas-Marin E."/>
            <person name="Kohn T."/>
            <person name="Peeters S.H."/>
            <person name="Heuer A."/>
            <person name="Rast P."/>
            <person name="Oberbeckmann S."/>
            <person name="Bunk B."/>
            <person name="Jeske O."/>
            <person name="Meyerdierks A."/>
            <person name="Storesund J.E."/>
            <person name="Kallscheuer N."/>
            <person name="Luecker S."/>
            <person name="Lage O.M."/>
            <person name="Pohl T."/>
            <person name="Merkel B.J."/>
            <person name="Hornburger P."/>
            <person name="Mueller R.-W."/>
            <person name="Bruemmer F."/>
            <person name="Labrenz M."/>
            <person name="Spormann A.M."/>
            <person name="Op den Camp H."/>
            <person name="Overmann J."/>
            <person name="Amann R."/>
            <person name="Jetten M.S.M."/>
            <person name="Mascher T."/>
            <person name="Medema M.H."/>
            <person name="Devos D.P."/>
            <person name="Kaster A.-K."/>
            <person name="Ovreas L."/>
            <person name="Rohde M."/>
            <person name="Galperin M.Y."/>
            <person name="Jogler C."/>
        </authorList>
    </citation>
    <scope>NUCLEOTIDE SEQUENCE [LARGE SCALE GENOMIC DNA]</scope>
    <source>
        <strain evidence="7 8">Pan189</strain>
    </source>
</reference>
<evidence type="ECO:0000256" key="4">
    <source>
        <dbReference type="ARBA" id="ARBA00022840"/>
    </source>
</evidence>
<protein>
    <submittedName>
        <fullName evidence="7">Hydroxypyruvate reductase</fullName>
        <ecNumber evidence="7">1.1.1.81</ecNumber>
    </submittedName>
</protein>
<dbReference type="GO" id="GO:0005524">
    <property type="term" value="F:ATP binding"/>
    <property type="evidence" value="ECO:0007669"/>
    <property type="project" value="UniProtKB-KW"/>
</dbReference>
<dbReference type="Proteomes" id="UP000317318">
    <property type="component" value="Chromosome"/>
</dbReference>